<dbReference type="RefSeq" id="WP_109968362.1">
    <property type="nucleotide sequence ID" value="NZ_QGMY01000006.1"/>
</dbReference>
<evidence type="ECO:0000313" key="3">
    <source>
        <dbReference type="EMBL" id="PWR72850.1"/>
    </source>
</evidence>
<accession>A0A2V2N2S6</accession>
<dbReference type="AlphaFoldDB" id="A0A2V2N2S6"/>
<organism evidence="3 4">
    <name type="scientific">Methanospirillum lacunae</name>
    <dbReference type="NCBI Taxonomy" id="668570"/>
    <lineage>
        <taxon>Archaea</taxon>
        <taxon>Methanobacteriati</taxon>
        <taxon>Methanobacteriota</taxon>
        <taxon>Stenosarchaea group</taxon>
        <taxon>Methanomicrobia</taxon>
        <taxon>Methanomicrobiales</taxon>
        <taxon>Methanospirillaceae</taxon>
        <taxon>Methanospirillum</taxon>
    </lineage>
</organism>
<dbReference type="EMBL" id="QGMY01000006">
    <property type="protein sequence ID" value="PWR72850.1"/>
    <property type="molecule type" value="Genomic_DNA"/>
</dbReference>
<evidence type="ECO:0000259" key="2">
    <source>
        <dbReference type="Pfam" id="PF08241"/>
    </source>
</evidence>
<keyword evidence="1" id="KW-1133">Transmembrane helix</keyword>
<feature type="transmembrane region" description="Helical" evidence="1">
    <location>
        <begin position="84"/>
        <end position="105"/>
    </location>
</feature>
<keyword evidence="4" id="KW-1185">Reference proteome</keyword>
<comment type="caution">
    <text evidence="3">The sequence shown here is derived from an EMBL/GenBank/DDBJ whole genome shotgun (WGS) entry which is preliminary data.</text>
</comment>
<evidence type="ECO:0000313" key="4">
    <source>
        <dbReference type="Proteomes" id="UP000245657"/>
    </source>
</evidence>
<protein>
    <recommendedName>
        <fullName evidence="2">Methyltransferase type 11 domain-containing protein</fullName>
    </recommendedName>
</protein>
<keyword evidence="1" id="KW-0472">Membrane</keyword>
<name>A0A2V2N2S6_9EURY</name>
<dbReference type="Pfam" id="PF08241">
    <property type="entry name" value="Methyltransf_11"/>
    <property type="match status" value="1"/>
</dbReference>
<reference evidence="3 4" key="1">
    <citation type="submission" date="2018-05" db="EMBL/GenBank/DDBJ databases">
        <title>Draft genome of Methanospirillum lacunae Ki8-1.</title>
        <authorList>
            <person name="Dueholm M.S."/>
            <person name="Nielsen P.H."/>
            <person name="Bakmann L.F."/>
            <person name="Otzen D.E."/>
        </authorList>
    </citation>
    <scope>NUCLEOTIDE SEQUENCE [LARGE SCALE GENOMIC DNA]</scope>
    <source>
        <strain evidence="3 4">Ki8-1</strain>
    </source>
</reference>
<dbReference type="SUPFAM" id="SSF53335">
    <property type="entry name" value="S-adenosyl-L-methionine-dependent methyltransferases"/>
    <property type="match status" value="1"/>
</dbReference>
<evidence type="ECO:0000256" key="1">
    <source>
        <dbReference type="SAM" id="Phobius"/>
    </source>
</evidence>
<dbReference type="InterPro" id="IPR013216">
    <property type="entry name" value="Methyltransf_11"/>
</dbReference>
<dbReference type="Gene3D" id="3.40.50.150">
    <property type="entry name" value="Vaccinia Virus protein VP39"/>
    <property type="match status" value="1"/>
</dbReference>
<dbReference type="Proteomes" id="UP000245657">
    <property type="component" value="Unassembled WGS sequence"/>
</dbReference>
<dbReference type="InterPro" id="IPR029063">
    <property type="entry name" value="SAM-dependent_MTases_sf"/>
</dbReference>
<proteinExistence type="predicted"/>
<feature type="domain" description="Methyltransferase type 11" evidence="2">
    <location>
        <begin position="164"/>
        <end position="258"/>
    </location>
</feature>
<dbReference type="GO" id="GO:0008757">
    <property type="term" value="F:S-adenosylmethionine-dependent methyltransferase activity"/>
    <property type="evidence" value="ECO:0007669"/>
    <property type="project" value="InterPro"/>
</dbReference>
<dbReference type="Gene3D" id="2.20.25.10">
    <property type="match status" value="1"/>
</dbReference>
<gene>
    <name evidence="3" type="ORF">DK846_07840</name>
</gene>
<sequence>MTINLSQEICDTYLRCPVCHIEQKLQYDGHLNRITCNNCNTIFPISHDIPALMHHDEIHPLSHQFLGLEQKAGNQKNPFKYRRISVFHVILSEFLYFIISVLFWIKKPRTFIHNWYRWITGTPYSNDVQRALYYGWNNYFNLLLKGGEISAFSKMGSFISEPSLEIGCGSCETTNMIFRDKKNVTFGCEYFMNNFHNTSGEMYRVIHHYVGGSISSLPFSSNAFQSVYMVHIIDHISLLDIWFKELYRILKPGGFLVMDTYSKYVFDLLPGVRYRSFISKKWALNYKTWRETTENPYRGGIPLKSDNEYYATGRNLFTIEEWKETGEKYGFHLIEHHFFTGKLFALFMDLEYRGYYPSITSTLPIYMAIDETIKSEKTSTLSEEDAGNVILVFQKKC</sequence>
<keyword evidence="1" id="KW-0812">Transmembrane</keyword>
<dbReference type="SUPFAM" id="SSF158997">
    <property type="entry name" value="Trm112p-like"/>
    <property type="match status" value="1"/>
</dbReference>